<organism evidence="3 6">
    <name type="scientific">Bifidobacterium ramosum</name>
    <dbReference type="NCBI Taxonomy" id="1798158"/>
    <lineage>
        <taxon>Bacteria</taxon>
        <taxon>Bacillati</taxon>
        <taxon>Actinomycetota</taxon>
        <taxon>Actinomycetes</taxon>
        <taxon>Bifidobacteriales</taxon>
        <taxon>Bifidobacteriaceae</taxon>
        <taxon>Bifidobacterium</taxon>
    </lineage>
</organism>
<name>A0A6L4X1D0_9BIFI</name>
<feature type="compositionally biased region" description="Low complexity" evidence="1">
    <location>
        <begin position="656"/>
        <end position="677"/>
    </location>
</feature>
<evidence type="ECO:0000313" key="4">
    <source>
        <dbReference type="EMBL" id="NEG71458.1"/>
    </source>
</evidence>
<evidence type="ECO:0000256" key="1">
    <source>
        <dbReference type="SAM" id="MobiDB-lite"/>
    </source>
</evidence>
<dbReference type="Proteomes" id="UP000469943">
    <property type="component" value="Unassembled WGS sequence"/>
</dbReference>
<feature type="chain" id="PRO_5038251638" description="Tubuliform spidroin" evidence="2">
    <location>
        <begin position="36"/>
        <end position="756"/>
    </location>
</feature>
<evidence type="ECO:0000313" key="6">
    <source>
        <dbReference type="Proteomes" id="UP000482084"/>
    </source>
</evidence>
<evidence type="ECO:0000256" key="2">
    <source>
        <dbReference type="SAM" id="SignalP"/>
    </source>
</evidence>
<reference evidence="3 6" key="2">
    <citation type="submission" date="2019-10" db="EMBL/GenBank/DDBJ databases">
        <title>Characterization of the phylogenetic diversity of two novel species belonging to the genus Bifidobacterium: Bifidobacterium cebidarum sp. nov. and Bifidobacterium leontopitheci sp. nov.</title>
        <authorList>
            <person name="Lugli G.A."/>
            <person name="Duranti S."/>
            <person name="Milani C."/>
            <person name="Turroni F."/>
            <person name="Ventura M."/>
        </authorList>
    </citation>
    <scope>NUCLEOTIDE SEQUENCE [LARGE SCALE GENOMIC DNA]</scope>
    <source>
        <strain evidence="3 6">DSM 100688</strain>
    </source>
</reference>
<dbReference type="AlphaFoldDB" id="A0A6L4X1D0"/>
<feature type="region of interest" description="Disordered" evidence="1">
    <location>
        <begin position="624"/>
        <end position="692"/>
    </location>
</feature>
<feature type="signal peptide" evidence="2">
    <location>
        <begin position="1"/>
        <end position="35"/>
    </location>
</feature>
<gene>
    <name evidence="3" type="ORF">DSM100688_0681</name>
    <name evidence="4" type="ORF">GFD24_04340</name>
</gene>
<feature type="region of interest" description="Disordered" evidence="1">
    <location>
        <begin position="582"/>
        <end position="606"/>
    </location>
</feature>
<feature type="region of interest" description="Disordered" evidence="1">
    <location>
        <begin position="397"/>
        <end position="417"/>
    </location>
</feature>
<keyword evidence="6" id="KW-1185">Reference proteome</keyword>
<dbReference type="OrthoDB" id="3240077at2"/>
<dbReference type="Proteomes" id="UP000482084">
    <property type="component" value="Unassembled WGS sequence"/>
</dbReference>
<accession>A0A6L4X1D0</accession>
<evidence type="ECO:0000313" key="3">
    <source>
        <dbReference type="EMBL" id="KAB8288679.1"/>
    </source>
</evidence>
<dbReference type="EMBL" id="WHZX01000002">
    <property type="protein sequence ID" value="NEG71458.1"/>
    <property type="molecule type" value="Genomic_DNA"/>
</dbReference>
<comment type="caution">
    <text evidence="3">The sequence shown here is derived from an EMBL/GenBank/DDBJ whole genome shotgun (WGS) entry which is preliminary data.</text>
</comment>
<dbReference type="RefSeq" id="WP_152357780.1">
    <property type="nucleotide sequence ID" value="NZ_WBSM01000002.1"/>
</dbReference>
<feature type="compositionally biased region" description="Gly residues" evidence="1">
    <location>
        <begin position="624"/>
        <end position="634"/>
    </location>
</feature>
<evidence type="ECO:0008006" key="7">
    <source>
        <dbReference type="Google" id="ProtNLM"/>
    </source>
</evidence>
<dbReference type="EMBL" id="WBSM01000002">
    <property type="protein sequence ID" value="KAB8288679.1"/>
    <property type="molecule type" value="Genomic_DNA"/>
</dbReference>
<reference evidence="4 5" key="1">
    <citation type="submission" date="2019-10" db="EMBL/GenBank/DDBJ databases">
        <title>Bifidobacterium from non-human primates.</title>
        <authorList>
            <person name="Modesto M."/>
        </authorList>
    </citation>
    <scope>NUCLEOTIDE SEQUENCE [LARGE SCALE GENOMIC DNA]</scope>
    <source>
        <strain evidence="4 5">TREM</strain>
    </source>
</reference>
<sequence length="756" mass="76289">MGRVGRFLTRVGAACISYAVTLAMLLAAGSGVSGAAADDARAASGYVGHDVYASLSADGALSGGVYVMDAGTTQDAGSGSSGASGSSENTSATGVRRMAVGDEALPWTVRVTYSLDGPEVDADTVNGASGLVGVRVDVTRNDIASADVRAAASRLVPMIAFTVPGDIADDLTASDGATVARDGSSIVVAAIGDDTVLTHDGNDDAGDDVAKALTGGSQSGTDDTVLSVSAYLNATRFSMSAIVLSAVPAADAASFAAQHNKLTAGATSLTDTLTGAGDQRNDDLINELTALRDRERALADTTIAERDKAHRQAFDAYMAAYVGSYTTHLSGSIGNTTQMAALIGTAGELTGDTPLAQAVVDLANAVNAVSAAHRHTGAADEVDTIIRRIRQQGVAGLSGELEQEAGHESQLGSSGYSAGQSQLSQAMIPYSMAYTDTYTEHLSELTGGTTAGASAYQAQAIAQTNESFSTDADLKADQAKVDAAMAALATASEHTGRAQAIRQLLLRFEDEFENGDGDAAADAETGGGNVRATTALQSALTAADADSGTGTDISAQVMTSGGIAAVSERARLERLHAARERAAATVRRKTQNGDRSASLVDDQVSMSKSDVMSYAGRVAALGGGAGSGSSGGSDNGMQRADGSSSGSDHARDDTATSDSSTDSSSDSSSTNDVTSASVPDEQPSVAYGIRGMSSGSMLTPDTSAIIDDTVAIGDAADILTSATAALADAGVLTDLASRHTAQTDDQTTRFLLVYSM</sequence>
<protein>
    <recommendedName>
        <fullName evidence="7">Tubuliform spidroin</fullName>
    </recommendedName>
</protein>
<evidence type="ECO:0000313" key="5">
    <source>
        <dbReference type="Proteomes" id="UP000469943"/>
    </source>
</evidence>
<proteinExistence type="predicted"/>
<keyword evidence="2" id="KW-0732">Signal</keyword>